<dbReference type="Proteomes" id="UP000317093">
    <property type="component" value="Chromosome"/>
</dbReference>
<dbReference type="RefSeq" id="WP_145258432.1">
    <property type="nucleotide sequence ID" value="NZ_CP036279.1"/>
</dbReference>
<evidence type="ECO:0000259" key="5">
    <source>
        <dbReference type="Pfam" id="PF13407"/>
    </source>
</evidence>
<reference evidence="6 7" key="1">
    <citation type="submission" date="2019-02" db="EMBL/GenBank/DDBJ databases">
        <title>Deep-cultivation of Planctomycetes and their phenomic and genomic characterization uncovers novel biology.</title>
        <authorList>
            <person name="Wiegand S."/>
            <person name="Jogler M."/>
            <person name="Boedeker C."/>
            <person name="Pinto D."/>
            <person name="Vollmers J."/>
            <person name="Rivas-Marin E."/>
            <person name="Kohn T."/>
            <person name="Peeters S.H."/>
            <person name="Heuer A."/>
            <person name="Rast P."/>
            <person name="Oberbeckmann S."/>
            <person name="Bunk B."/>
            <person name="Jeske O."/>
            <person name="Meyerdierks A."/>
            <person name="Storesund J.E."/>
            <person name="Kallscheuer N."/>
            <person name="Luecker S."/>
            <person name="Lage O.M."/>
            <person name="Pohl T."/>
            <person name="Merkel B.J."/>
            <person name="Hornburger P."/>
            <person name="Mueller R.-W."/>
            <person name="Bruemmer F."/>
            <person name="Labrenz M."/>
            <person name="Spormann A.M."/>
            <person name="Op den Camp H."/>
            <person name="Overmann J."/>
            <person name="Amann R."/>
            <person name="Jetten M.S.M."/>
            <person name="Mascher T."/>
            <person name="Medema M.H."/>
            <person name="Devos D.P."/>
            <person name="Kaster A.-K."/>
            <person name="Ovreas L."/>
            <person name="Rohde M."/>
            <person name="Galperin M.Y."/>
            <person name="Jogler C."/>
        </authorList>
    </citation>
    <scope>NUCLEOTIDE SEQUENCE [LARGE SCALE GENOMIC DNA]</scope>
    <source>
        <strain evidence="6 7">Pan216</strain>
    </source>
</reference>
<feature type="region of interest" description="Disordered" evidence="4">
    <location>
        <begin position="305"/>
        <end position="325"/>
    </location>
</feature>
<keyword evidence="3" id="KW-0732">Signal</keyword>
<dbReference type="InterPro" id="IPR025997">
    <property type="entry name" value="SBP_2_dom"/>
</dbReference>
<dbReference type="KEGG" id="knv:Pan216_27630"/>
<dbReference type="AlphaFoldDB" id="A0A518B4J8"/>
<dbReference type="EMBL" id="CP036279">
    <property type="protein sequence ID" value="QDU61898.1"/>
    <property type="molecule type" value="Genomic_DNA"/>
</dbReference>
<comment type="similarity">
    <text evidence="2">Belongs to the bacterial solute-binding protein 2 family.</text>
</comment>
<evidence type="ECO:0000313" key="7">
    <source>
        <dbReference type="Proteomes" id="UP000317093"/>
    </source>
</evidence>
<organism evidence="6 7">
    <name type="scientific">Kolteria novifilia</name>
    <dbReference type="NCBI Taxonomy" id="2527975"/>
    <lineage>
        <taxon>Bacteria</taxon>
        <taxon>Pseudomonadati</taxon>
        <taxon>Planctomycetota</taxon>
        <taxon>Planctomycetia</taxon>
        <taxon>Kolteriales</taxon>
        <taxon>Kolteriaceae</taxon>
        <taxon>Kolteria</taxon>
    </lineage>
</organism>
<evidence type="ECO:0000256" key="2">
    <source>
        <dbReference type="ARBA" id="ARBA00007639"/>
    </source>
</evidence>
<dbReference type="GO" id="GO:0030313">
    <property type="term" value="C:cell envelope"/>
    <property type="evidence" value="ECO:0007669"/>
    <property type="project" value="UniProtKB-SubCell"/>
</dbReference>
<sequence length="325" mass="34543">MRLTRWTTTTVLLAFLALGCGQSGGTGERGTIGVSVLTLTNPFFKVIADTIKADAAERGYDVIVTSGEYDVAKQQAQVKDFIVKGVSAIVLCPCDSKSIGPAIQEANQKGIPVFTADIACLAPEAEVVSHIATDNFGGGKQAAQAMIEALGEEGGQVVVLDFKQAESCILRVDGFKEAIAEYNKGRTEGTIDIVAELPGDGKKAQGYKTTEDALQAHPGVKGIFAINDPSALGARAALEKAGKADEVTIVGFDGQPMGKQAIKEGKIYADPIQFPDKIGAMTMDSIVRYFNGEEVPPEQLIETALYRKEDARQDNSLDSSRRVEP</sequence>
<dbReference type="Gene3D" id="3.40.50.2300">
    <property type="match status" value="2"/>
</dbReference>
<dbReference type="CDD" id="cd06322">
    <property type="entry name" value="PBP1_ABC_sugar_binding-like"/>
    <property type="match status" value="1"/>
</dbReference>
<feature type="domain" description="Periplasmic binding protein" evidence="5">
    <location>
        <begin position="32"/>
        <end position="294"/>
    </location>
</feature>
<name>A0A518B4J8_9BACT</name>
<dbReference type="InterPro" id="IPR028082">
    <property type="entry name" value="Peripla_BP_I"/>
</dbReference>
<evidence type="ECO:0000256" key="4">
    <source>
        <dbReference type="SAM" id="MobiDB-lite"/>
    </source>
</evidence>
<proteinExistence type="inferred from homology"/>
<dbReference type="GO" id="GO:0030246">
    <property type="term" value="F:carbohydrate binding"/>
    <property type="evidence" value="ECO:0007669"/>
    <property type="project" value="UniProtKB-ARBA"/>
</dbReference>
<gene>
    <name evidence="6" type="primary">rbsB_1</name>
    <name evidence="6" type="ORF">Pan216_27630</name>
</gene>
<evidence type="ECO:0000256" key="1">
    <source>
        <dbReference type="ARBA" id="ARBA00004196"/>
    </source>
</evidence>
<dbReference type="Pfam" id="PF13407">
    <property type="entry name" value="Peripla_BP_4"/>
    <property type="match status" value="1"/>
</dbReference>
<dbReference type="OrthoDB" id="250606at2"/>
<keyword evidence="7" id="KW-1185">Reference proteome</keyword>
<accession>A0A518B4J8</accession>
<dbReference type="SUPFAM" id="SSF53822">
    <property type="entry name" value="Periplasmic binding protein-like I"/>
    <property type="match status" value="1"/>
</dbReference>
<protein>
    <submittedName>
        <fullName evidence="6">D-ribose-binding periplasmic protein</fullName>
    </submittedName>
</protein>
<dbReference type="PROSITE" id="PS51257">
    <property type="entry name" value="PROKAR_LIPOPROTEIN"/>
    <property type="match status" value="1"/>
</dbReference>
<evidence type="ECO:0000313" key="6">
    <source>
        <dbReference type="EMBL" id="QDU61898.1"/>
    </source>
</evidence>
<dbReference type="PANTHER" id="PTHR46847">
    <property type="entry name" value="D-ALLOSE-BINDING PERIPLASMIC PROTEIN-RELATED"/>
    <property type="match status" value="1"/>
</dbReference>
<dbReference type="PANTHER" id="PTHR46847:SF1">
    <property type="entry name" value="D-ALLOSE-BINDING PERIPLASMIC PROTEIN-RELATED"/>
    <property type="match status" value="1"/>
</dbReference>
<comment type="subcellular location">
    <subcellularLocation>
        <location evidence="1">Cell envelope</location>
    </subcellularLocation>
</comment>
<evidence type="ECO:0000256" key="3">
    <source>
        <dbReference type="ARBA" id="ARBA00022729"/>
    </source>
</evidence>